<proteinExistence type="predicted"/>
<organism evidence="2 3">
    <name type="scientific">Diutina rugosa</name>
    <name type="common">Yeast</name>
    <name type="synonym">Candida rugosa</name>
    <dbReference type="NCBI Taxonomy" id="5481"/>
    <lineage>
        <taxon>Eukaryota</taxon>
        <taxon>Fungi</taxon>
        <taxon>Dikarya</taxon>
        <taxon>Ascomycota</taxon>
        <taxon>Saccharomycotina</taxon>
        <taxon>Pichiomycetes</taxon>
        <taxon>Debaryomycetaceae</taxon>
        <taxon>Diutina</taxon>
    </lineage>
</organism>
<dbReference type="VEuPathDB" id="FungiDB:DIURU_003540"/>
<dbReference type="PANTHER" id="PTHR10695:SF46">
    <property type="entry name" value="BIFUNCTIONAL COENZYME A SYNTHASE-RELATED"/>
    <property type="match status" value="1"/>
</dbReference>
<dbReference type="OMA" id="VIFFEIY"/>
<dbReference type="InterPro" id="IPR014729">
    <property type="entry name" value="Rossmann-like_a/b/a_fold"/>
</dbReference>
<dbReference type="EMBL" id="SWFT01000105">
    <property type="protein sequence ID" value="KAA8901170.1"/>
    <property type="molecule type" value="Genomic_DNA"/>
</dbReference>
<gene>
    <name evidence="2" type="ORF">DIURU_003540</name>
</gene>
<comment type="caution">
    <text evidence="2">The sequence shown here is derived from an EMBL/GenBank/DDBJ whole genome shotgun (WGS) entry which is preliminary data.</text>
</comment>
<dbReference type="GO" id="GO:0004140">
    <property type="term" value="F:dephospho-CoA kinase activity"/>
    <property type="evidence" value="ECO:0007669"/>
    <property type="project" value="TreeGrafter"/>
</dbReference>
<dbReference type="Pfam" id="PF01467">
    <property type="entry name" value="CTP_transf_like"/>
    <property type="match status" value="1"/>
</dbReference>
<dbReference type="GeneID" id="54782191"/>
<dbReference type="GO" id="GO:0015937">
    <property type="term" value="P:coenzyme A biosynthetic process"/>
    <property type="evidence" value="ECO:0007669"/>
    <property type="project" value="TreeGrafter"/>
</dbReference>
<dbReference type="Proteomes" id="UP000449547">
    <property type="component" value="Unassembled WGS sequence"/>
</dbReference>
<dbReference type="PANTHER" id="PTHR10695">
    <property type="entry name" value="DEPHOSPHO-COA KINASE-RELATED"/>
    <property type="match status" value="1"/>
</dbReference>
<keyword evidence="3" id="KW-1185">Reference proteome</keyword>
<dbReference type="SUPFAM" id="SSF52374">
    <property type="entry name" value="Nucleotidylyl transferase"/>
    <property type="match status" value="1"/>
</dbReference>
<dbReference type="CDD" id="cd02164">
    <property type="entry name" value="PPAT_CoAS"/>
    <property type="match status" value="1"/>
</dbReference>
<evidence type="ECO:0000313" key="3">
    <source>
        <dbReference type="Proteomes" id="UP000449547"/>
    </source>
</evidence>
<evidence type="ECO:0000259" key="1">
    <source>
        <dbReference type="Pfam" id="PF01467"/>
    </source>
</evidence>
<dbReference type="RefSeq" id="XP_034011793.1">
    <property type="nucleotide sequence ID" value="XM_034156314.1"/>
</dbReference>
<name>A0A642UL84_DIURU</name>
<dbReference type="Gene3D" id="3.40.50.620">
    <property type="entry name" value="HUPs"/>
    <property type="match status" value="1"/>
</dbReference>
<protein>
    <recommendedName>
        <fullName evidence="1">Cytidyltransferase-like domain-containing protein</fullName>
    </recommendedName>
</protein>
<evidence type="ECO:0000313" key="2">
    <source>
        <dbReference type="EMBL" id="KAA8901170.1"/>
    </source>
</evidence>
<reference evidence="2 3" key="1">
    <citation type="submission" date="2019-07" db="EMBL/GenBank/DDBJ databases">
        <title>Genome assembly of two rare yeast pathogens: Diutina rugosa and Trichomonascus ciferrii.</title>
        <authorList>
            <person name="Mixao V."/>
            <person name="Saus E."/>
            <person name="Hansen A."/>
            <person name="Lass-Flor C."/>
            <person name="Gabaldon T."/>
        </authorList>
    </citation>
    <scope>NUCLEOTIDE SEQUENCE [LARGE SCALE GENOMIC DNA]</scope>
    <source>
        <strain evidence="2 3">CBS 613</strain>
    </source>
</reference>
<dbReference type="OrthoDB" id="330671at2759"/>
<accession>A0A642UL84</accession>
<dbReference type="InterPro" id="IPR004821">
    <property type="entry name" value="Cyt_trans-like"/>
</dbReference>
<sequence>MSLLVIKDPVHHDYREFISKAFNADAGAVDVYIVDSIRHAPALNRVLTTYYQQLRHLANHAGKGHDFSINVWFNQPKHFNAQNYSDVRAVEGEDIGTFDSSVKRYSNTSSSGIDHESNGPEFGSFVCSAVGGTFDYLHDGHKILLSLARFLCSKRLIVGITGPKLLQNKKHAEFLQSYAERERSVVHFLQKLSWDSCPYEIFEINDVCGPTGYVRNIDALVVSGETRSGGDYVNKVRREHGFPQLEVVVIDVVGENVDNSTWEGKISSTTIRASLASRV</sequence>
<dbReference type="AlphaFoldDB" id="A0A642UL84"/>
<dbReference type="NCBIfam" id="NF001985">
    <property type="entry name" value="PRK00777.1"/>
    <property type="match status" value="1"/>
</dbReference>
<feature type="domain" description="Cytidyltransferase-like" evidence="1">
    <location>
        <begin position="130"/>
        <end position="273"/>
    </location>
</feature>